<dbReference type="GO" id="GO:0043161">
    <property type="term" value="P:proteasome-mediated ubiquitin-dependent protein catabolic process"/>
    <property type="evidence" value="ECO:0007669"/>
    <property type="project" value="TreeGrafter"/>
</dbReference>
<dbReference type="VEuPathDB" id="AmoebaDB:NF0101330"/>
<feature type="region of interest" description="Disordered" evidence="1">
    <location>
        <begin position="1"/>
        <end position="39"/>
    </location>
</feature>
<dbReference type="OrthoDB" id="10039644at2759"/>
<comment type="caution">
    <text evidence="2">The sequence shown here is derived from an EMBL/GenBank/DDBJ whole genome shotgun (WGS) entry which is preliminary data.</text>
</comment>
<dbReference type="EMBL" id="VFQX01000043">
    <property type="protein sequence ID" value="KAF0975921.1"/>
    <property type="molecule type" value="Genomic_DNA"/>
</dbReference>
<sequence length="384" mass="44008">MKRCLSDSECSTSHDDDDDLMPHHDETKKRKITSEFPSTPQEKSILQFHPTQQQVKVILIDFVIQRVRGDDEAKQECFENNFLFGHLKHKLMNQKRLEAFSLQFKLTSCMIDHLHSPVEIKISNNHNCILISDYDLSSICVFDLKTLELEMTWPLFSNYFCIEYDYNERGNDALLIPLSNDQSRVYKFDLRNLLSRHCSKTTFNSLWKSEPIDSAHGIAVLMNSSPCRTGNQVFVCNHVSNCIHILRSDSGTCIQKIEISHPTAIAFSADSDLIVSEAFIDQKITIMKRNAENNSWVVVKQLGGKNGHSSFRYPVAVMCDMVNNNFFVVDALNNRIQVFSQNGVFIKSFDQLNKPSSACINERNGELYVCEIGCNNNQKVQIFR</sequence>
<dbReference type="GO" id="GO:0008270">
    <property type="term" value="F:zinc ion binding"/>
    <property type="evidence" value="ECO:0007669"/>
    <property type="project" value="UniProtKB-KW"/>
</dbReference>
<keyword evidence="3" id="KW-1185">Reference proteome</keyword>
<accession>A0A6A5BNR9</accession>
<protein>
    <recommendedName>
        <fullName evidence="4">SMP-30/Gluconolactonase/LRE-like region domain-containing protein</fullName>
    </recommendedName>
</protein>
<evidence type="ECO:0000313" key="2">
    <source>
        <dbReference type="EMBL" id="KAF0975921.1"/>
    </source>
</evidence>
<dbReference type="SUPFAM" id="SSF75011">
    <property type="entry name" value="3-carboxy-cis,cis-mucoante lactonizing enzyme"/>
    <property type="match status" value="1"/>
</dbReference>
<dbReference type="PANTHER" id="PTHR24104:SF25">
    <property type="entry name" value="PROTEIN LIN-41"/>
    <property type="match status" value="1"/>
</dbReference>
<dbReference type="InterPro" id="IPR011042">
    <property type="entry name" value="6-blade_b-propeller_TolB-like"/>
</dbReference>
<dbReference type="Gene3D" id="2.120.10.30">
    <property type="entry name" value="TolB, C-terminal domain"/>
    <property type="match status" value="1"/>
</dbReference>
<dbReference type="GO" id="GO:0000209">
    <property type="term" value="P:protein polyubiquitination"/>
    <property type="evidence" value="ECO:0007669"/>
    <property type="project" value="TreeGrafter"/>
</dbReference>
<dbReference type="VEuPathDB" id="AmoebaDB:FDP41_005248"/>
<dbReference type="PANTHER" id="PTHR24104">
    <property type="entry name" value="E3 UBIQUITIN-PROTEIN LIGASE NHLRC1-RELATED"/>
    <property type="match status" value="1"/>
</dbReference>
<organism evidence="2 3">
    <name type="scientific">Naegleria fowleri</name>
    <name type="common">Brain eating amoeba</name>
    <dbReference type="NCBI Taxonomy" id="5763"/>
    <lineage>
        <taxon>Eukaryota</taxon>
        <taxon>Discoba</taxon>
        <taxon>Heterolobosea</taxon>
        <taxon>Tetramitia</taxon>
        <taxon>Eutetramitia</taxon>
        <taxon>Vahlkampfiidae</taxon>
        <taxon>Naegleria</taxon>
    </lineage>
</organism>
<dbReference type="RefSeq" id="XP_044560634.1">
    <property type="nucleotide sequence ID" value="XM_044708752.1"/>
</dbReference>
<name>A0A6A5BNR9_NAEFO</name>
<dbReference type="VEuPathDB" id="AmoebaDB:NfTy_052730"/>
<dbReference type="AlphaFoldDB" id="A0A6A5BNR9"/>
<reference evidence="2 3" key="1">
    <citation type="journal article" date="2019" name="Sci. Rep.">
        <title>Nanopore sequencing improves the draft genome of the human pathogenic amoeba Naegleria fowleri.</title>
        <authorList>
            <person name="Liechti N."/>
            <person name="Schurch N."/>
            <person name="Bruggmann R."/>
            <person name="Wittwer M."/>
        </authorList>
    </citation>
    <scope>NUCLEOTIDE SEQUENCE [LARGE SCALE GENOMIC DNA]</scope>
    <source>
        <strain evidence="2 3">ATCC 30894</strain>
    </source>
</reference>
<evidence type="ECO:0008006" key="4">
    <source>
        <dbReference type="Google" id="ProtNLM"/>
    </source>
</evidence>
<gene>
    <name evidence="2" type="ORF">FDP41_005248</name>
</gene>
<evidence type="ECO:0000256" key="1">
    <source>
        <dbReference type="SAM" id="MobiDB-lite"/>
    </source>
</evidence>
<evidence type="ECO:0000313" key="3">
    <source>
        <dbReference type="Proteomes" id="UP000444721"/>
    </source>
</evidence>
<dbReference type="Proteomes" id="UP000444721">
    <property type="component" value="Unassembled WGS sequence"/>
</dbReference>
<dbReference type="GeneID" id="68112466"/>
<proteinExistence type="predicted"/>
<dbReference type="InterPro" id="IPR050952">
    <property type="entry name" value="TRIM-NHL_E3_ligases"/>
</dbReference>
<dbReference type="GO" id="GO:0061630">
    <property type="term" value="F:ubiquitin protein ligase activity"/>
    <property type="evidence" value="ECO:0007669"/>
    <property type="project" value="TreeGrafter"/>
</dbReference>